<comment type="caution">
    <text evidence="1">The sequence shown here is derived from an EMBL/GenBank/DDBJ whole genome shotgun (WGS) entry which is preliminary data.</text>
</comment>
<dbReference type="RefSeq" id="WP_184584845.1">
    <property type="nucleotide sequence ID" value="NZ_JACHJT010000002.1"/>
</dbReference>
<dbReference type="AlphaFoldDB" id="A0A7W7RNM8"/>
<reference evidence="1 2" key="1">
    <citation type="submission" date="2020-08" db="EMBL/GenBank/DDBJ databases">
        <title>Sequencing the genomes of 1000 actinobacteria strains.</title>
        <authorList>
            <person name="Klenk H.-P."/>
        </authorList>
    </citation>
    <scope>NUCLEOTIDE SEQUENCE [LARGE SCALE GENOMIC DNA]</scope>
    <source>
        <strain evidence="1 2">DSM 102030</strain>
    </source>
</reference>
<organism evidence="1 2">
    <name type="scientific">Lipingzhangella halophila</name>
    <dbReference type="NCBI Taxonomy" id="1783352"/>
    <lineage>
        <taxon>Bacteria</taxon>
        <taxon>Bacillati</taxon>
        <taxon>Actinomycetota</taxon>
        <taxon>Actinomycetes</taxon>
        <taxon>Streptosporangiales</taxon>
        <taxon>Nocardiopsidaceae</taxon>
        <taxon>Lipingzhangella</taxon>
    </lineage>
</organism>
<sequence>MSASNDFPAVWTRLDVPAGLGLGTLVAGPEGYRLEASETVANHSERFACRFTVCTDLAWVCSEARVEVVTEFGTRELGMTGKGGHWTIDGNPAPALTGCVDVDVAATPLTNTLPIRRLGLEPGEHRDITVAWVDVPSLQVRRMVQRYTRLGASDGRERYQYRDPHHGSFELSVDRDGVVVDYAGLAMRVT</sequence>
<dbReference type="InterPro" id="IPR009467">
    <property type="entry name" value="Glycolipid-bd_prot_put"/>
</dbReference>
<accession>A0A7W7RNM8</accession>
<keyword evidence="2" id="KW-1185">Reference proteome</keyword>
<dbReference type="EMBL" id="JACHJT010000002">
    <property type="protein sequence ID" value="MBB4935062.1"/>
    <property type="molecule type" value="Genomic_DNA"/>
</dbReference>
<gene>
    <name evidence="1" type="ORF">F4561_005956</name>
</gene>
<dbReference type="SUPFAM" id="SSF159275">
    <property type="entry name" value="PA1994-like"/>
    <property type="match status" value="1"/>
</dbReference>
<evidence type="ECO:0000313" key="2">
    <source>
        <dbReference type="Proteomes" id="UP000523007"/>
    </source>
</evidence>
<name>A0A7W7RNM8_9ACTN</name>
<proteinExistence type="predicted"/>
<evidence type="ECO:0008006" key="3">
    <source>
        <dbReference type="Google" id="ProtNLM"/>
    </source>
</evidence>
<dbReference type="Proteomes" id="UP000523007">
    <property type="component" value="Unassembled WGS sequence"/>
</dbReference>
<dbReference type="Pfam" id="PF06475">
    <property type="entry name" value="Glycolipid_bind"/>
    <property type="match status" value="1"/>
</dbReference>
<evidence type="ECO:0000313" key="1">
    <source>
        <dbReference type="EMBL" id="MBB4935062.1"/>
    </source>
</evidence>
<protein>
    <recommendedName>
        <fullName evidence="3">Glycolipid-binding family protein</fullName>
    </recommendedName>
</protein>